<keyword evidence="6 8" id="KW-0408">Iron</keyword>
<comment type="subunit">
    <text evidence="8">The complex is composed of six subunits: RnfA, RnfB, RnfC, RnfD, RnfE and RnfG.</text>
</comment>
<dbReference type="GO" id="GO:0022900">
    <property type="term" value="P:electron transport chain"/>
    <property type="evidence" value="ECO:0007669"/>
    <property type="project" value="UniProtKB-UniRule"/>
</dbReference>
<keyword evidence="8" id="KW-0472">Membrane</keyword>
<dbReference type="NCBIfam" id="TIGR01945">
    <property type="entry name" value="rnfC"/>
    <property type="match status" value="1"/>
</dbReference>
<evidence type="ECO:0000256" key="5">
    <source>
        <dbReference type="ARBA" id="ARBA00022982"/>
    </source>
</evidence>
<dbReference type="STRING" id="373903.Hore_14350"/>
<dbReference type="Pfam" id="PF13237">
    <property type="entry name" value="Fer4_10"/>
    <property type="match status" value="1"/>
</dbReference>
<organism evidence="10 11">
    <name type="scientific">Halothermothrix orenii (strain H 168 / OCM 544 / DSM 9562)</name>
    <dbReference type="NCBI Taxonomy" id="373903"/>
    <lineage>
        <taxon>Bacteria</taxon>
        <taxon>Bacillati</taxon>
        <taxon>Bacillota</taxon>
        <taxon>Clostridia</taxon>
        <taxon>Halanaerobiales</taxon>
        <taxon>Halothermotrichaceae</taxon>
        <taxon>Halothermothrix</taxon>
    </lineage>
</organism>
<evidence type="ECO:0000256" key="7">
    <source>
        <dbReference type="ARBA" id="ARBA00023014"/>
    </source>
</evidence>
<feature type="binding site" evidence="8">
    <location>
        <position position="416"/>
    </location>
    <ligand>
        <name>[4Fe-4S] cluster</name>
        <dbReference type="ChEBI" id="CHEBI:49883"/>
        <label>1</label>
    </ligand>
</feature>
<dbReference type="InterPro" id="IPR019554">
    <property type="entry name" value="Soluble_ligand-bd"/>
</dbReference>
<dbReference type="InterPro" id="IPR037225">
    <property type="entry name" value="Nuo51_FMN-bd_sf"/>
</dbReference>
<evidence type="ECO:0000313" key="10">
    <source>
        <dbReference type="EMBL" id="ACL70184.1"/>
    </source>
</evidence>
<feature type="binding site" evidence="8">
    <location>
        <position position="412"/>
    </location>
    <ligand>
        <name>[4Fe-4S] cluster</name>
        <dbReference type="ChEBI" id="CHEBI:49883"/>
        <label>2</label>
    </ligand>
</feature>
<dbReference type="Gene3D" id="3.40.50.11540">
    <property type="entry name" value="NADH-ubiquinone oxidoreductase 51kDa subunit"/>
    <property type="match status" value="1"/>
</dbReference>
<dbReference type="GO" id="GO:0009055">
    <property type="term" value="F:electron transfer activity"/>
    <property type="evidence" value="ECO:0007669"/>
    <property type="project" value="InterPro"/>
</dbReference>
<dbReference type="InterPro" id="IPR017900">
    <property type="entry name" value="4Fe4S_Fe_S_CS"/>
</dbReference>
<feature type="domain" description="4Fe-4S ferredoxin-type" evidence="9">
    <location>
        <begin position="397"/>
        <end position="426"/>
    </location>
</feature>
<keyword evidence="3 8" id="KW-0479">Metal-binding</keyword>
<dbReference type="KEGG" id="hor:Hore_14350"/>
<dbReference type="InterPro" id="IPR010208">
    <property type="entry name" value="Ion_transpt_RnfC/RsxC"/>
</dbReference>
<protein>
    <recommendedName>
        <fullName evidence="8">Ion-translocating oxidoreductase complex subunit C</fullName>
        <ecNumber evidence="8">7.-.-.-</ecNumber>
    </recommendedName>
    <alternativeName>
        <fullName evidence="8">Rnf electron transport complex subunit C</fullName>
    </alternativeName>
</protein>
<dbReference type="InterPro" id="IPR011538">
    <property type="entry name" value="Nuo51_FMN-bd"/>
</dbReference>
<comment type="similarity">
    <text evidence="8">Belongs to the 4Fe4S bacterial-type ferredoxin family. RnfC subfamily.</text>
</comment>
<dbReference type="OrthoDB" id="9767754at2"/>
<dbReference type="Gene3D" id="3.30.70.20">
    <property type="match status" value="1"/>
</dbReference>
<dbReference type="PANTHER" id="PTHR43034:SF2">
    <property type="entry name" value="ION-TRANSLOCATING OXIDOREDUCTASE COMPLEX SUBUNIT C"/>
    <property type="match status" value="1"/>
</dbReference>
<sequence length="441" mass="47649">MGALTFRQGVHPEYNKELTRDKPLKKAARPGKVVIPLQQHIGAPCDPLVKKGDQVKLGQKIGDTDAFVSAPVHASVSGTVKDITDVLTPSGKKSRAVVIEADEEDVLDESIKPRGELSDLTPEDIKNIIREAGIVGLGGATFPTHVKLNVPEGKEIDHVILNGAECEPYLTVDHRIMVERSEDVVFGLRALMKAAGVENGLIGIEDNKPDAIQAMKKVVENEPGIEVKVLETKYPQGGEKMLIKALLDREVPVGGLPLDVGVIVNNVSTAVAVTDAIKKGMPLIERPVTITGRGVKNPLNLVFRVGTPIEDLIEQAGGMVSPGGKVIVGGPMMGISQPHTGIPSNKGTSGLLILPPEEIEDFNPRPCIKCARCVDSCPMMLMPIQLSNFAKHEMYDELEKYNVLNCIECGTCSYVCPARRPLVEYIRLGKAEIIARRKKAQ</sequence>
<dbReference type="Pfam" id="PF13375">
    <property type="entry name" value="RnfC_N"/>
    <property type="match status" value="1"/>
</dbReference>
<keyword evidence="8" id="KW-1003">Cell membrane</keyword>
<comment type="cofactor">
    <cofactor evidence="8">
        <name>[4Fe-4S] cluster</name>
        <dbReference type="ChEBI" id="CHEBI:49883"/>
    </cofactor>
    <text evidence="8">Binds 2 [4Fe-4S] clusters per subunit.</text>
</comment>
<name>B8CY15_HALOH</name>
<evidence type="ECO:0000256" key="1">
    <source>
        <dbReference type="ARBA" id="ARBA00022448"/>
    </source>
</evidence>
<evidence type="ECO:0000256" key="6">
    <source>
        <dbReference type="ARBA" id="ARBA00023004"/>
    </source>
</evidence>
<keyword evidence="1 8" id="KW-0813">Transport</keyword>
<dbReference type="GO" id="GO:0051539">
    <property type="term" value="F:4 iron, 4 sulfur cluster binding"/>
    <property type="evidence" value="ECO:0007669"/>
    <property type="project" value="UniProtKB-KW"/>
</dbReference>
<feature type="binding site" evidence="8">
    <location>
        <position position="406"/>
    </location>
    <ligand>
        <name>[4Fe-4S] cluster</name>
        <dbReference type="ChEBI" id="CHEBI:49883"/>
        <label>2</label>
    </ligand>
</feature>
<dbReference type="RefSeq" id="WP_012636367.1">
    <property type="nucleotide sequence ID" value="NC_011899.1"/>
</dbReference>
<evidence type="ECO:0000259" key="9">
    <source>
        <dbReference type="PROSITE" id="PS51379"/>
    </source>
</evidence>
<gene>
    <name evidence="8" type="primary">rnfC</name>
    <name evidence="10" type="ordered locus">Hore_14350</name>
</gene>
<keyword evidence="2 8" id="KW-0004">4Fe-4S</keyword>
<feature type="domain" description="4Fe-4S ferredoxin-type" evidence="9">
    <location>
        <begin position="355"/>
        <end position="387"/>
    </location>
</feature>
<dbReference type="Pfam" id="PF10531">
    <property type="entry name" value="SLBB"/>
    <property type="match status" value="1"/>
</dbReference>
<feature type="binding site" evidence="8">
    <location>
        <position position="367"/>
    </location>
    <ligand>
        <name>[4Fe-4S] cluster</name>
        <dbReference type="ChEBI" id="CHEBI:49883"/>
        <label>1</label>
    </ligand>
</feature>
<reference evidence="10 11" key="1">
    <citation type="journal article" date="2009" name="PLoS ONE">
        <title>Genome analysis of the anaerobic thermohalophilic bacterium Halothermothrix orenii.</title>
        <authorList>
            <person name="Mavromatis K."/>
            <person name="Ivanova N."/>
            <person name="Anderson I."/>
            <person name="Lykidis A."/>
            <person name="Hooper S.D."/>
            <person name="Sun H."/>
            <person name="Kunin V."/>
            <person name="Lapidus A."/>
            <person name="Hugenholtz P."/>
            <person name="Patel B."/>
            <person name="Kyrpides N.C."/>
        </authorList>
    </citation>
    <scope>NUCLEOTIDE SEQUENCE [LARGE SCALE GENOMIC DNA]</scope>
    <source>
        <strain evidence="11">H 168 / OCM 544 / DSM 9562</strain>
    </source>
</reference>
<dbReference type="Pfam" id="PF01512">
    <property type="entry name" value="Complex1_51K"/>
    <property type="match status" value="1"/>
</dbReference>
<keyword evidence="5 8" id="KW-0249">Electron transport</keyword>
<comment type="subcellular location">
    <subcellularLocation>
        <location evidence="8">Cell inner membrane</location>
        <topology evidence="8">Peripheral membrane protein</topology>
    </subcellularLocation>
</comment>
<dbReference type="InterPro" id="IPR017896">
    <property type="entry name" value="4Fe4S_Fe-S-bd"/>
</dbReference>
<dbReference type="AlphaFoldDB" id="B8CY15"/>
<feature type="binding site" evidence="8">
    <location>
        <position position="370"/>
    </location>
    <ligand>
        <name>[4Fe-4S] cluster</name>
        <dbReference type="ChEBI" id="CHEBI:49883"/>
        <label>1</label>
    </ligand>
</feature>
<keyword evidence="11" id="KW-1185">Reference proteome</keyword>
<keyword evidence="4 8" id="KW-0677">Repeat</keyword>
<dbReference type="GO" id="GO:0005886">
    <property type="term" value="C:plasma membrane"/>
    <property type="evidence" value="ECO:0007669"/>
    <property type="project" value="UniProtKB-SubCell"/>
</dbReference>
<evidence type="ECO:0000256" key="8">
    <source>
        <dbReference type="HAMAP-Rule" id="MF_00461"/>
    </source>
</evidence>
<keyword evidence="8" id="KW-1278">Translocase</keyword>
<dbReference type="PROSITE" id="PS00198">
    <property type="entry name" value="4FE4S_FER_1"/>
    <property type="match status" value="1"/>
</dbReference>
<feature type="binding site" evidence="8">
    <location>
        <position position="409"/>
    </location>
    <ligand>
        <name>[4Fe-4S] cluster</name>
        <dbReference type="ChEBI" id="CHEBI:49883"/>
        <label>2</label>
    </ligand>
</feature>
<dbReference type="SUPFAM" id="SSF142019">
    <property type="entry name" value="Nqo1 FMN-binding domain-like"/>
    <property type="match status" value="1"/>
</dbReference>
<dbReference type="InterPro" id="IPR026902">
    <property type="entry name" value="RnfC_N"/>
</dbReference>
<comment type="function">
    <text evidence="8">Part of a membrane-bound complex that couples electron transfer with translocation of ions across the membrane.</text>
</comment>
<dbReference type="EMBL" id="CP001098">
    <property type="protein sequence ID" value="ACL70184.1"/>
    <property type="molecule type" value="Genomic_DNA"/>
</dbReference>
<feature type="binding site" evidence="8">
    <location>
        <position position="377"/>
    </location>
    <ligand>
        <name>[4Fe-4S] cluster</name>
        <dbReference type="ChEBI" id="CHEBI:49883"/>
        <label>2</label>
    </ligand>
</feature>
<accession>B8CY15</accession>
<dbReference type="PANTHER" id="PTHR43034">
    <property type="entry name" value="ION-TRANSLOCATING OXIDOREDUCTASE COMPLEX SUBUNIT C"/>
    <property type="match status" value="1"/>
</dbReference>
<evidence type="ECO:0000256" key="3">
    <source>
        <dbReference type="ARBA" id="ARBA00022723"/>
    </source>
</evidence>
<dbReference type="EC" id="7.-.-.-" evidence="8"/>
<feature type="binding site" evidence="8">
    <location>
        <position position="373"/>
    </location>
    <ligand>
        <name>[4Fe-4S] cluster</name>
        <dbReference type="ChEBI" id="CHEBI:49883"/>
        <label>1</label>
    </ligand>
</feature>
<evidence type="ECO:0000256" key="2">
    <source>
        <dbReference type="ARBA" id="ARBA00022485"/>
    </source>
</evidence>
<dbReference type="GO" id="GO:0046872">
    <property type="term" value="F:metal ion binding"/>
    <property type="evidence" value="ECO:0007669"/>
    <property type="project" value="UniProtKB-KW"/>
</dbReference>
<dbReference type="NCBIfam" id="NF003454">
    <property type="entry name" value="PRK05035.1"/>
    <property type="match status" value="1"/>
</dbReference>
<dbReference type="PROSITE" id="PS51379">
    <property type="entry name" value="4FE4S_FER_2"/>
    <property type="match status" value="2"/>
</dbReference>
<evidence type="ECO:0000313" key="11">
    <source>
        <dbReference type="Proteomes" id="UP000000719"/>
    </source>
</evidence>
<evidence type="ECO:0000256" key="4">
    <source>
        <dbReference type="ARBA" id="ARBA00022737"/>
    </source>
</evidence>
<dbReference type="SUPFAM" id="SSF46548">
    <property type="entry name" value="alpha-helical ferredoxin"/>
    <property type="match status" value="1"/>
</dbReference>
<dbReference type="Proteomes" id="UP000000719">
    <property type="component" value="Chromosome"/>
</dbReference>
<dbReference type="HOGENOM" id="CLU_010808_6_0_9"/>
<dbReference type="HAMAP" id="MF_00461">
    <property type="entry name" value="RsxC_RnfC"/>
    <property type="match status" value="1"/>
</dbReference>
<proteinExistence type="inferred from homology"/>
<keyword evidence="8" id="KW-0997">Cell inner membrane</keyword>
<keyword evidence="7 8" id="KW-0411">Iron-sulfur</keyword>
<dbReference type="eggNOG" id="COG4656">
    <property type="taxonomic scope" value="Bacteria"/>
</dbReference>